<evidence type="ECO:0000256" key="1">
    <source>
        <dbReference type="ARBA" id="ARBA00004173"/>
    </source>
</evidence>
<keyword evidence="3" id="KW-0496">Mitochondrion</keyword>
<protein>
    <submittedName>
        <fullName evidence="6">GM15697</fullName>
    </submittedName>
</protein>
<evidence type="ECO:0000313" key="7">
    <source>
        <dbReference type="Proteomes" id="UP000001292"/>
    </source>
</evidence>
<reference evidence="6 7" key="1">
    <citation type="journal article" date="2007" name="Nature">
        <title>Evolution of genes and genomes on the Drosophila phylogeny.</title>
        <authorList>
            <consortium name="Drosophila 12 Genomes Consortium"/>
            <person name="Clark A.G."/>
            <person name="Eisen M.B."/>
            <person name="Smith D.R."/>
            <person name="Bergman C.M."/>
            <person name="Oliver B."/>
            <person name="Markow T.A."/>
            <person name="Kaufman T.C."/>
            <person name="Kellis M."/>
            <person name="Gelbart W."/>
            <person name="Iyer V.N."/>
            <person name="Pollard D.A."/>
            <person name="Sackton T.B."/>
            <person name="Larracuente A.M."/>
            <person name="Singh N.D."/>
            <person name="Abad J.P."/>
            <person name="Abt D.N."/>
            <person name="Adryan B."/>
            <person name="Aguade M."/>
            <person name="Akashi H."/>
            <person name="Anderson W.W."/>
            <person name="Aquadro C.F."/>
            <person name="Ardell D.H."/>
            <person name="Arguello R."/>
            <person name="Artieri C.G."/>
            <person name="Barbash D.A."/>
            <person name="Barker D."/>
            <person name="Barsanti P."/>
            <person name="Batterham P."/>
            <person name="Batzoglou S."/>
            <person name="Begun D."/>
            <person name="Bhutkar A."/>
            <person name="Blanco E."/>
            <person name="Bosak S.A."/>
            <person name="Bradley R.K."/>
            <person name="Brand A.D."/>
            <person name="Brent M.R."/>
            <person name="Brooks A.N."/>
            <person name="Brown R.H."/>
            <person name="Butlin R.K."/>
            <person name="Caggese C."/>
            <person name="Calvi B.R."/>
            <person name="Bernardo de Carvalho A."/>
            <person name="Caspi A."/>
            <person name="Castrezana S."/>
            <person name="Celniker S.E."/>
            <person name="Chang J.L."/>
            <person name="Chapple C."/>
            <person name="Chatterji S."/>
            <person name="Chinwalla A."/>
            <person name="Civetta A."/>
            <person name="Clifton S.W."/>
            <person name="Comeron J.M."/>
            <person name="Costello J.C."/>
            <person name="Coyne J.A."/>
            <person name="Daub J."/>
            <person name="David R.G."/>
            <person name="Delcher A.L."/>
            <person name="Delehaunty K."/>
            <person name="Do C.B."/>
            <person name="Ebling H."/>
            <person name="Edwards K."/>
            <person name="Eickbush T."/>
            <person name="Evans J.D."/>
            <person name="Filipski A."/>
            <person name="Findeiss S."/>
            <person name="Freyhult E."/>
            <person name="Fulton L."/>
            <person name="Fulton R."/>
            <person name="Garcia A.C."/>
            <person name="Gardiner A."/>
            <person name="Garfield D.A."/>
            <person name="Garvin B.E."/>
            <person name="Gibson G."/>
            <person name="Gilbert D."/>
            <person name="Gnerre S."/>
            <person name="Godfrey J."/>
            <person name="Good R."/>
            <person name="Gotea V."/>
            <person name="Gravely B."/>
            <person name="Greenberg A.J."/>
            <person name="Griffiths-Jones S."/>
            <person name="Gross S."/>
            <person name="Guigo R."/>
            <person name="Gustafson E.A."/>
            <person name="Haerty W."/>
            <person name="Hahn M.W."/>
            <person name="Halligan D.L."/>
            <person name="Halpern A.L."/>
            <person name="Halter G.M."/>
            <person name="Han M.V."/>
            <person name="Heger A."/>
            <person name="Hillier L."/>
            <person name="Hinrichs A.S."/>
            <person name="Holmes I."/>
            <person name="Hoskins R.A."/>
            <person name="Hubisz M.J."/>
            <person name="Hultmark D."/>
            <person name="Huntley M.A."/>
            <person name="Jaffe D.B."/>
            <person name="Jagadeeshan S."/>
            <person name="Jeck W.R."/>
            <person name="Johnson J."/>
            <person name="Jones C.D."/>
            <person name="Jordan W.C."/>
            <person name="Karpen G.H."/>
            <person name="Kataoka E."/>
            <person name="Keightley P.D."/>
            <person name="Kheradpour P."/>
            <person name="Kirkness E.F."/>
            <person name="Koerich L.B."/>
            <person name="Kristiansen K."/>
            <person name="Kudrna D."/>
            <person name="Kulathinal R.J."/>
            <person name="Kumar S."/>
            <person name="Kwok R."/>
            <person name="Lander E."/>
            <person name="Langley C.H."/>
            <person name="Lapoint R."/>
            <person name="Lazzaro B.P."/>
            <person name="Lee S.J."/>
            <person name="Levesque L."/>
            <person name="Li R."/>
            <person name="Lin C.F."/>
            <person name="Lin M.F."/>
            <person name="Lindblad-Toh K."/>
            <person name="Llopart A."/>
            <person name="Long M."/>
            <person name="Low L."/>
            <person name="Lozovsky E."/>
            <person name="Lu J."/>
            <person name="Luo M."/>
            <person name="Machado C.A."/>
            <person name="Makalowski W."/>
            <person name="Marzo M."/>
            <person name="Matsuda M."/>
            <person name="Matzkin L."/>
            <person name="McAllister B."/>
            <person name="McBride C.S."/>
            <person name="McKernan B."/>
            <person name="McKernan K."/>
            <person name="Mendez-Lago M."/>
            <person name="Minx P."/>
            <person name="Mollenhauer M.U."/>
            <person name="Montooth K."/>
            <person name="Mount S.M."/>
            <person name="Mu X."/>
            <person name="Myers E."/>
            <person name="Negre B."/>
            <person name="Newfeld S."/>
            <person name="Nielsen R."/>
            <person name="Noor M.A."/>
            <person name="O'Grady P."/>
            <person name="Pachter L."/>
            <person name="Papaceit M."/>
            <person name="Parisi M.J."/>
            <person name="Parisi M."/>
            <person name="Parts L."/>
            <person name="Pedersen J.S."/>
            <person name="Pesole G."/>
            <person name="Phillippy A.M."/>
            <person name="Ponting C.P."/>
            <person name="Pop M."/>
            <person name="Porcelli D."/>
            <person name="Powell J.R."/>
            <person name="Prohaska S."/>
            <person name="Pruitt K."/>
            <person name="Puig M."/>
            <person name="Quesneville H."/>
            <person name="Ram K.R."/>
            <person name="Rand D."/>
            <person name="Rasmussen M.D."/>
            <person name="Reed L.K."/>
            <person name="Reenan R."/>
            <person name="Reily A."/>
            <person name="Remington K.A."/>
            <person name="Rieger T.T."/>
            <person name="Ritchie M.G."/>
            <person name="Robin C."/>
            <person name="Rogers Y.H."/>
            <person name="Rohde C."/>
            <person name="Rozas J."/>
            <person name="Rubenfield M.J."/>
            <person name="Ruiz A."/>
            <person name="Russo S."/>
            <person name="Salzberg S.L."/>
            <person name="Sanchez-Gracia A."/>
            <person name="Saranga D.J."/>
            <person name="Sato H."/>
            <person name="Schaeffer S.W."/>
            <person name="Schatz M.C."/>
            <person name="Schlenke T."/>
            <person name="Schwartz R."/>
            <person name="Segarra C."/>
            <person name="Singh R.S."/>
            <person name="Sirot L."/>
            <person name="Sirota M."/>
            <person name="Sisneros N.B."/>
            <person name="Smith C.D."/>
            <person name="Smith T.F."/>
            <person name="Spieth J."/>
            <person name="Stage D.E."/>
            <person name="Stark A."/>
            <person name="Stephan W."/>
            <person name="Strausberg R.L."/>
            <person name="Strempel S."/>
            <person name="Sturgill D."/>
            <person name="Sutton G."/>
            <person name="Sutton G.G."/>
            <person name="Tao W."/>
            <person name="Teichmann S."/>
            <person name="Tobari Y.N."/>
            <person name="Tomimura Y."/>
            <person name="Tsolas J.M."/>
            <person name="Valente V.L."/>
            <person name="Venter E."/>
            <person name="Venter J.C."/>
            <person name="Vicario S."/>
            <person name="Vieira F.G."/>
            <person name="Vilella A.J."/>
            <person name="Villasante A."/>
            <person name="Walenz B."/>
            <person name="Wang J."/>
            <person name="Wasserman M."/>
            <person name="Watts T."/>
            <person name="Wilson D."/>
            <person name="Wilson R.K."/>
            <person name="Wing R.A."/>
            <person name="Wolfner M.F."/>
            <person name="Wong A."/>
            <person name="Wong G.K."/>
            <person name="Wu C.I."/>
            <person name="Wu G."/>
            <person name="Yamamoto D."/>
            <person name="Yang H.P."/>
            <person name="Yang S.P."/>
            <person name="Yorke J.A."/>
            <person name="Yoshida K."/>
            <person name="Zdobnov E."/>
            <person name="Zhang P."/>
            <person name="Zhang Y."/>
            <person name="Zimin A.V."/>
            <person name="Baldwin J."/>
            <person name="Abdouelleil A."/>
            <person name="Abdulkadir J."/>
            <person name="Abebe A."/>
            <person name="Abera B."/>
            <person name="Abreu J."/>
            <person name="Acer S.C."/>
            <person name="Aftuck L."/>
            <person name="Alexander A."/>
            <person name="An P."/>
            <person name="Anderson E."/>
            <person name="Anderson S."/>
            <person name="Arachi H."/>
            <person name="Azer M."/>
            <person name="Bachantsang P."/>
            <person name="Barry A."/>
            <person name="Bayul T."/>
            <person name="Berlin A."/>
            <person name="Bessette D."/>
            <person name="Bloom T."/>
            <person name="Blye J."/>
            <person name="Boguslavskiy L."/>
            <person name="Bonnet C."/>
            <person name="Boukhgalter B."/>
            <person name="Bourzgui I."/>
            <person name="Brown A."/>
            <person name="Cahill P."/>
            <person name="Channer S."/>
            <person name="Cheshatsang Y."/>
            <person name="Chuda L."/>
            <person name="Citroen M."/>
            <person name="Collymore A."/>
            <person name="Cooke P."/>
            <person name="Costello M."/>
            <person name="D'Aco K."/>
            <person name="Daza R."/>
            <person name="De Haan G."/>
            <person name="DeGray S."/>
            <person name="DeMaso C."/>
            <person name="Dhargay N."/>
            <person name="Dooley K."/>
            <person name="Dooley E."/>
            <person name="Doricent M."/>
            <person name="Dorje P."/>
            <person name="Dorjee K."/>
            <person name="Dupes A."/>
            <person name="Elong R."/>
            <person name="Falk J."/>
            <person name="Farina A."/>
            <person name="Faro S."/>
            <person name="Ferguson D."/>
            <person name="Fisher S."/>
            <person name="Foley C.D."/>
            <person name="Franke A."/>
            <person name="Friedrich D."/>
            <person name="Gadbois L."/>
            <person name="Gearin G."/>
            <person name="Gearin C.R."/>
            <person name="Giannoukos G."/>
            <person name="Goode T."/>
            <person name="Graham J."/>
            <person name="Grandbois E."/>
            <person name="Grewal S."/>
            <person name="Gyaltsen K."/>
            <person name="Hafez N."/>
            <person name="Hagos B."/>
            <person name="Hall J."/>
            <person name="Henson C."/>
            <person name="Hollinger A."/>
            <person name="Honan T."/>
            <person name="Huard M.D."/>
            <person name="Hughes L."/>
            <person name="Hurhula B."/>
            <person name="Husby M.E."/>
            <person name="Kamat A."/>
            <person name="Kanga B."/>
            <person name="Kashin S."/>
            <person name="Khazanovich D."/>
            <person name="Kisner P."/>
            <person name="Lance K."/>
            <person name="Lara M."/>
            <person name="Lee W."/>
            <person name="Lennon N."/>
            <person name="Letendre F."/>
            <person name="LeVine R."/>
            <person name="Lipovsky A."/>
            <person name="Liu X."/>
            <person name="Liu J."/>
            <person name="Liu S."/>
            <person name="Lokyitsang T."/>
            <person name="Lokyitsang Y."/>
            <person name="Lubonja R."/>
            <person name="Lui A."/>
            <person name="MacDonald P."/>
            <person name="Magnisalis V."/>
            <person name="Maru K."/>
            <person name="Matthews C."/>
            <person name="McCusker W."/>
            <person name="McDonough S."/>
            <person name="Mehta T."/>
            <person name="Meldrim J."/>
            <person name="Meneus L."/>
            <person name="Mihai O."/>
            <person name="Mihalev A."/>
            <person name="Mihova T."/>
            <person name="Mittelman R."/>
            <person name="Mlenga V."/>
            <person name="Montmayeur A."/>
            <person name="Mulrain L."/>
            <person name="Navidi A."/>
            <person name="Naylor J."/>
            <person name="Negash T."/>
            <person name="Nguyen T."/>
            <person name="Nguyen N."/>
            <person name="Nicol R."/>
            <person name="Norbu C."/>
            <person name="Norbu N."/>
            <person name="Novod N."/>
            <person name="O'Neill B."/>
            <person name="Osman S."/>
            <person name="Markiewicz E."/>
            <person name="Oyono O.L."/>
            <person name="Patti C."/>
            <person name="Phunkhang P."/>
            <person name="Pierre F."/>
            <person name="Priest M."/>
            <person name="Raghuraman S."/>
            <person name="Rege F."/>
            <person name="Reyes R."/>
            <person name="Rise C."/>
            <person name="Rogov P."/>
            <person name="Ross K."/>
            <person name="Ryan E."/>
            <person name="Settipalli S."/>
            <person name="Shea T."/>
            <person name="Sherpa N."/>
            <person name="Shi L."/>
            <person name="Shih D."/>
            <person name="Sparrow T."/>
            <person name="Spaulding J."/>
            <person name="Stalker J."/>
            <person name="Stange-Thomann N."/>
            <person name="Stavropoulos S."/>
            <person name="Stone C."/>
            <person name="Strader C."/>
            <person name="Tesfaye S."/>
            <person name="Thomson T."/>
            <person name="Thoulutsang Y."/>
            <person name="Thoulutsang D."/>
            <person name="Topham K."/>
            <person name="Topping I."/>
            <person name="Tsamla T."/>
            <person name="Vassiliev H."/>
            <person name="Vo A."/>
            <person name="Wangchuk T."/>
            <person name="Wangdi T."/>
            <person name="Weiand M."/>
            <person name="Wilkinson J."/>
            <person name="Wilson A."/>
            <person name="Yadav S."/>
            <person name="Young G."/>
            <person name="Yu Q."/>
            <person name="Zembek L."/>
            <person name="Zhong D."/>
            <person name="Zimmer A."/>
            <person name="Zwirko Z."/>
            <person name="Jaffe D.B."/>
            <person name="Alvarez P."/>
            <person name="Brockman W."/>
            <person name="Butler J."/>
            <person name="Chin C."/>
            <person name="Gnerre S."/>
            <person name="Grabherr M."/>
            <person name="Kleber M."/>
            <person name="Mauceli E."/>
            <person name="MacCallum I."/>
        </authorList>
    </citation>
    <scope>NUCLEOTIDE SEQUENCE [LARGE SCALE GENOMIC DNA]</scope>
    <source>
        <strain evidence="7">Rob3c / Tucson 14021-0248.25</strain>
    </source>
</reference>
<dbReference type="AlphaFoldDB" id="B4I7T9"/>
<dbReference type="PANTHER" id="PTHR15590:SF0">
    <property type="entry name" value="CX9C MOTIF-CONTAINING PROTEIN 4"/>
    <property type="match status" value="1"/>
</dbReference>
<dbReference type="EMBL" id="CH480824">
    <property type="protein sequence ID" value="EDW56664.1"/>
    <property type="molecule type" value="Genomic_DNA"/>
</dbReference>
<comment type="subcellular location">
    <subcellularLocation>
        <location evidence="1">Mitochondrion</location>
    </subcellularLocation>
</comment>
<dbReference type="InterPro" id="IPR009069">
    <property type="entry name" value="Cys_alpha_HP_mot_SF"/>
</dbReference>
<dbReference type="PANTHER" id="PTHR15590">
    <property type="entry name" value="CX9C MOTIF-CONTAINING PROTEIN 4"/>
    <property type="match status" value="1"/>
</dbReference>
<dbReference type="Proteomes" id="UP000001292">
    <property type="component" value="Unassembled WGS sequence"/>
</dbReference>
<dbReference type="SUPFAM" id="SSF47072">
    <property type="entry name" value="Cysteine alpha-hairpin motif"/>
    <property type="match status" value="1"/>
</dbReference>
<proteinExistence type="inferred from homology"/>
<dbReference type="FunFam" id="1.10.287.1130:FF:000011">
    <property type="entry name" value="Cx9C motif-containing protein 4"/>
    <property type="match status" value="1"/>
</dbReference>
<organism evidence="7">
    <name type="scientific">Drosophila sechellia</name>
    <name type="common">Fruit fly</name>
    <dbReference type="NCBI Taxonomy" id="7238"/>
    <lineage>
        <taxon>Eukaryota</taxon>
        <taxon>Metazoa</taxon>
        <taxon>Ecdysozoa</taxon>
        <taxon>Arthropoda</taxon>
        <taxon>Hexapoda</taxon>
        <taxon>Insecta</taxon>
        <taxon>Pterygota</taxon>
        <taxon>Neoptera</taxon>
        <taxon>Endopterygota</taxon>
        <taxon>Diptera</taxon>
        <taxon>Brachycera</taxon>
        <taxon>Muscomorpha</taxon>
        <taxon>Ephydroidea</taxon>
        <taxon>Drosophilidae</taxon>
        <taxon>Drosophila</taxon>
        <taxon>Sophophora</taxon>
    </lineage>
</organism>
<sequence length="151" mass="17493">MSDTRKDPCKPNACRIQACLTKNHYQEDKCLDVLEAMRQCCLKWHKESLCCSGIDLEKTYLPDASKEKNPIGKSPPKEIQDLLDQKEQQQANQRRRTAVLPKRSWIQRNPRLFQISFITGSLLVFFSKPLFDCFIADPLPPPETKVPPHKR</sequence>
<evidence type="ECO:0000256" key="5">
    <source>
        <dbReference type="PIRSR" id="PIRSR627179-50"/>
    </source>
</evidence>
<dbReference type="InterPro" id="IPR027179">
    <property type="entry name" value="CMC4"/>
</dbReference>
<evidence type="ECO:0000256" key="2">
    <source>
        <dbReference type="ARBA" id="ARBA00009858"/>
    </source>
</evidence>
<feature type="disulfide bond" evidence="5">
    <location>
        <begin position="19"/>
        <end position="30"/>
    </location>
</feature>
<dbReference type="OMA" id="IRHEWIN"/>
<dbReference type="HOGENOM" id="CLU_1733417_0_0_1"/>
<feature type="disulfide bond" evidence="5">
    <location>
        <begin position="9"/>
        <end position="40"/>
    </location>
</feature>
<dbReference type="Pfam" id="PF08991">
    <property type="entry name" value="CMC4"/>
    <property type="match status" value="1"/>
</dbReference>
<dbReference type="GO" id="GO:0005758">
    <property type="term" value="C:mitochondrial intermembrane space"/>
    <property type="evidence" value="ECO:0007669"/>
    <property type="project" value="TreeGrafter"/>
</dbReference>
<gene>
    <name evidence="6" type="primary">Dsec\GM15697</name>
    <name evidence="6" type="ORF">Dsec_GM15697</name>
</gene>
<feature type="disulfide bond" evidence="5">
    <location>
        <begin position="41"/>
        <end position="51"/>
    </location>
</feature>
<keyword evidence="7" id="KW-1185">Reference proteome</keyword>
<keyword evidence="4 5" id="KW-1015">Disulfide bond</keyword>
<dbReference type="Gene3D" id="1.10.287.1130">
    <property type="entry name" value="CytochromE C oxidase copper chaperone"/>
    <property type="match status" value="1"/>
</dbReference>
<dbReference type="PhylomeDB" id="B4I7T9"/>
<accession>B4I7T9</accession>
<name>B4I7T9_DROSE</name>
<dbReference type="PROSITE" id="PS51808">
    <property type="entry name" value="CHCH"/>
    <property type="match status" value="1"/>
</dbReference>
<evidence type="ECO:0000313" key="6">
    <source>
        <dbReference type="EMBL" id="EDW56664.1"/>
    </source>
</evidence>
<evidence type="ECO:0000256" key="3">
    <source>
        <dbReference type="ARBA" id="ARBA00023128"/>
    </source>
</evidence>
<comment type="similarity">
    <text evidence="2">Belongs to the CMC4 family.</text>
</comment>
<evidence type="ECO:0000256" key="4">
    <source>
        <dbReference type="ARBA" id="ARBA00023157"/>
    </source>
</evidence>